<evidence type="ECO:0000256" key="1">
    <source>
        <dbReference type="SAM" id="Coils"/>
    </source>
</evidence>
<organism evidence="3 4">
    <name type="scientific">Trichomonas vaginalis (strain ATCC PRA-98 / G3)</name>
    <dbReference type="NCBI Taxonomy" id="412133"/>
    <lineage>
        <taxon>Eukaryota</taxon>
        <taxon>Metamonada</taxon>
        <taxon>Parabasalia</taxon>
        <taxon>Trichomonadida</taxon>
        <taxon>Trichomonadidae</taxon>
        <taxon>Trichomonas</taxon>
    </lineage>
</organism>
<dbReference type="VEuPathDB" id="TrichDB:TVAGG3_0232080"/>
<dbReference type="SMR" id="A2FBD1"/>
<keyword evidence="4" id="KW-1185">Reference proteome</keyword>
<reference evidence="3" key="1">
    <citation type="submission" date="2006-10" db="EMBL/GenBank/DDBJ databases">
        <authorList>
            <person name="Amadeo P."/>
            <person name="Zhao Q."/>
            <person name="Wortman J."/>
            <person name="Fraser-Liggett C."/>
            <person name="Carlton J."/>
        </authorList>
    </citation>
    <scope>NUCLEOTIDE SEQUENCE</scope>
    <source>
        <strain evidence="3">G3</strain>
    </source>
</reference>
<dbReference type="VEuPathDB" id="TrichDB:TVAG_157960"/>
<evidence type="ECO:0000313" key="3">
    <source>
        <dbReference type="EMBL" id="EAX97811.1"/>
    </source>
</evidence>
<feature type="coiled-coil region" evidence="1">
    <location>
        <begin position="447"/>
        <end position="616"/>
    </location>
</feature>
<dbReference type="EMBL" id="DS113700">
    <property type="protein sequence ID" value="EAX97811.1"/>
    <property type="molecule type" value="Genomic_DNA"/>
</dbReference>
<protein>
    <submittedName>
        <fullName evidence="3">Uncharacterized protein</fullName>
    </submittedName>
</protein>
<gene>
    <name evidence="3" type="ORF">TVAG_157960</name>
</gene>
<dbReference type="InParanoid" id="A2FBD1"/>
<sequence>MEAELSIPEFEKLKEEVDHINEELGKRTKSFTATVQQHRIAFDTQCEEMENNFKSELETENSRHDELMKKMQNEIKYIETTVDTVVRSEVGKIINDNQLKQNSYNELLKSFNRMKKDLETELAQTDEEVSNLNAVIKEMEKKNTSQMQDLEKGYRESISEKTIEHETKKNELLVKNKLLQNEIAEQIANHQLDTQANREKLLTYSKENELIIQREIDAETKKFNDTFKQNSDKFFIEEAEAKKQTEESRKSNTSTIQRLTDELNTLKSELSTMDIKKEEQVRKVRKEVDQQVADKEAELKQLQSENKKAIEQERQKMSRELIEVQKKHAEQNKDLEKQLIDASNQAEISKKQLEGEVNSLIRQKARLEQEFQELTGGSRKDTSRSGLSSRVDTSKKSSRSPLKIESFDGFSVSPATREESDIRTIGEMTDKFDSVDSESRAKLALLNDTKKKNAEKIKKARMQIENQTVELTRRRDSLKGDIVQLNEKLKAAESKAKAAENGAKSRQKLEEASLRSKINMQKDTITNLKEECQKLRVDANDVDILTKLQNDYKVKLMKVRNEIDLENERLETMLINMKDEFETDSKHVKDGLLSQLETERSQLDNLLQQLASLSSETSIECEKDAEKWGELRTDIAQKSTRMVVTVTTASNNRGVMGSKQAPRMSHSRQAPLPPLRA</sequence>
<dbReference type="Proteomes" id="UP000001542">
    <property type="component" value="Unassembled WGS sequence"/>
</dbReference>
<dbReference type="STRING" id="5722.A2FBD1"/>
<proteinExistence type="predicted"/>
<dbReference type="KEGG" id="tva:4755599"/>
<evidence type="ECO:0000256" key="2">
    <source>
        <dbReference type="SAM" id="MobiDB-lite"/>
    </source>
</evidence>
<feature type="region of interest" description="Disordered" evidence="2">
    <location>
        <begin position="372"/>
        <end position="402"/>
    </location>
</feature>
<dbReference type="RefSeq" id="XP_001310741.1">
    <property type="nucleotide sequence ID" value="XM_001310740.1"/>
</dbReference>
<keyword evidence="1" id="KW-0175">Coiled coil</keyword>
<name>A2FBD1_TRIV3</name>
<feature type="coiled-coil region" evidence="1">
    <location>
        <begin position="101"/>
        <end position="142"/>
    </location>
</feature>
<feature type="region of interest" description="Disordered" evidence="2">
    <location>
        <begin position="648"/>
        <end position="677"/>
    </location>
</feature>
<dbReference type="AlphaFoldDB" id="A2FBD1"/>
<evidence type="ECO:0000313" key="4">
    <source>
        <dbReference type="Proteomes" id="UP000001542"/>
    </source>
</evidence>
<accession>A2FBD1</accession>
<dbReference type="OMA" id="CEEMENN"/>
<reference evidence="3" key="2">
    <citation type="journal article" date="2007" name="Science">
        <title>Draft genome sequence of the sexually transmitted pathogen Trichomonas vaginalis.</title>
        <authorList>
            <person name="Carlton J.M."/>
            <person name="Hirt R.P."/>
            <person name="Silva J.C."/>
            <person name="Delcher A.L."/>
            <person name="Schatz M."/>
            <person name="Zhao Q."/>
            <person name="Wortman J.R."/>
            <person name="Bidwell S.L."/>
            <person name="Alsmark U.C.M."/>
            <person name="Besteiro S."/>
            <person name="Sicheritz-Ponten T."/>
            <person name="Noel C.J."/>
            <person name="Dacks J.B."/>
            <person name="Foster P.G."/>
            <person name="Simillion C."/>
            <person name="Van de Peer Y."/>
            <person name="Miranda-Saavedra D."/>
            <person name="Barton G.J."/>
            <person name="Westrop G.D."/>
            <person name="Mueller S."/>
            <person name="Dessi D."/>
            <person name="Fiori P.L."/>
            <person name="Ren Q."/>
            <person name="Paulsen I."/>
            <person name="Zhang H."/>
            <person name="Bastida-Corcuera F.D."/>
            <person name="Simoes-Barbosa A."/>
            <person name="Brown M.T."/>
            <person name="Hayes R.D."/>
            <person name="Mukherjee M."/>
            <person name="Okumura C.Y."/>
            <person name="Schneider R."/>
            <person name="Smith A.J."/>
            <person name="Vanacova S."/>
            <person name="Villalvazo M."/>
            <person name="Haas B.J."/>
            <person name="Pertea M."/>
            <person name="Feldblyum T.V."/>
            <person name="Utterback T.R."/>
            <person name="Shu C.L."/>
            <person name="Osoegawa K."/>
            <person name="de Jong P.J."/>
            <person name="Hrdy I."/>
            <person name="Horvathova L."/>
            <person name="Zubacova Z."/>
            <person name="Dolezal P."/>
            <person name="Malik S.B."/>
            <person name="Logsdon J.M. Jr."/>
            <person name="Henze K."/>
            <person name="Gupta A."/>
            <person name="Wang C.C."/>
            <person name="Dunne R.L."/>
            <person name="Upcroft J.A."/>
            <person name="Upcroft P."/>
            <person name="White O."/>
            <person name="Salzberg S.L."/>
            <person name="Tang P."/>
            <person name="Chiu C.-H."/>
            <person name="Lee Y.-S."/>
            <person name="Embley T.M."/>
            <person name="Coombs G.H."/>
            <person name="Mottram J.C."/>
            <person name="Tachezy J."/>
            <person name="Fraser-Liggett C.M."/>
            <person name="Johnson P.J."/>
        </authorList>
    </citation>
    <scope>NUCLEOTIDE SEQUENCE [LARGE SCALE GENOMIC DNA]</scope>
    <source>
        <strain evidence="3">G3</strain>
    </source>
</reference>